<reference evidence="2" key="2">
    <citation type="submission" date="2020-09" db="EMBL/GenBank/DDBJ databases">
        <authorList>
            <person name="Sun Q."/>
            <person name="Ohkuma M."/>
        </authorList>
    </citation>
    <scope>NUCLEOTIDE SEQUENCE</scope>
    <source>
        <strain evidence="2">JCM 3051</strain>
    </source>
</reference>
<dbReference type="InterPro" id="IPR036365">
    <property type="entry name" value="PGBD-like_sf"/>
</dbReference>
<dbReference type="Proteomes" id="UP000655589">
    <property type="component" value="Unassembled WGS sequence"/>
</dbReference>
<keyword evidence="3" id="KW-1185">Reference proteome</keyword>
<gene>
    <name evidence="2" type="ORF">GCM10010102_08910</name>
</gene>
<dbReference type="Pfam" id="PF01471">
    <property type="entry name" value="PG_binding_1"/>
    <property type="match status" value="1"/>
</dbReference>
<protein>
    <submittedName>
        <fullName evidence="2">Peptidoglycan-binding protein</fullName>
    </submittedName>
</protein>
<comment type="caution">
    <text evidence="2">The sequence shown here is derived from an EMBL/GenBank/DDBJ whole genome shotgun (WGS) entry which is preliminary data.</text>
</comment>
<dbReference type="SUPFAM" id="SSF47090">
    <property type="entry name" value="PGBD-like"/>
    <property type="match status" value="1"/>
</dbReference>
<dbReference type="InterPro" id="IPR002477">
    <property type="entry name" value="Peptidoglycan-bd-like"/>
</dbReference>
<accession>A0A8H9GER8</accession>
<sequence length="353" mass="36018">MSRRRTALVTTGAVVAAAALATAGLLWFRPASGEAAPTASATARPTVTVERTDLTDEQLVPGTLGFGAPQTVTGRGGGTVTALPEPGTVVRRGEELYRVDDRPVTLFLGDTPFFRTLKMPTQPPEGGDYTTGNDVAVLKANLAELGYDVGTREDPAYTPALAWAVKQWQDDVGLKPTGDFDPASAVVLPTAVRVESAAAALGDPADTALLKVTSTARTVSVRLDGVQGAAYPVGSRVRVMLADGTAVPGSVTSVGTEESDDGSQEVVAVIEAEKKGAFDDATSDAVRVAFSGTTHEDVLAVPVSALLALVGGGYGLELPDGSLVRVETGLFAGGLVEVSGDGVSDGLTVVDAP</sequence>
<reference evidence="2" key="1">
    <citation type="journal article" date="2014" name="Int. J. Syst. Evol. Microbiol.">
        <title>Complete genome sequence of Corynebacterium casei LMG S-19264T (=DSM 44701T), isolated from a smear-ripened cheese.</title>
        <authorList>
            <consortium name="US DOE Joint Genome Institute (JGI-PGF)"/>
            <person name="Walter F."/>
            <person name="Albersmeier A."/>
            <person name="Kalinowski J."/>
            <person name="Ruckert C."/>
        </authorList>
    </citation>
    <scope>NUCLEOTIDE SEQUENCE</scope>
    <source>
        <strain evidence="2">JCM 3051</strain>
    </source>
</reference>
<name>A0A8H9GER8_9MICO</name>
<dbReference type="Gene3D" id="1.10.101.10">
    <property type="entry name" value="PGBD-like superfamily/PGBD"/>
    <property type="match status" value="1"/>
</dbReference>
<organism evidence="2 3">
    <name type="scientific">Promicromonospora citrea</name>
    <dbReference type="NCBI Taxonomy" id="43677"/>
    <lineage>
        <taxon>Bacteria</taxon>
        <taxon>Bacillati</taxon>
        <taxon>Actinomycetota</taxon>
        <taxon>Actinomycetes</taxon>
        <taxon>Micrococcales</taxon>
        <taxon>Promicromonosporaceae</taxon>
        <taxon>Promicromonospora</taxon>
    </lineage>
</organism>
<dbReference type="AlphaFoldDB" id="A0A8H9GER8"/>
<dbReference type="InterPro" id="IPR036366">
    <property type="entry name" value="PGBDSf"/>
</dbReference>
<feature type="domain" description="Peptidoglycan binding-like" evidence="1">
    <location>
        <begin position="131"/>
        <end position="183"/>
    </location>
</feature>
<proteinExistence type="predicted"/>
<dbReference type="RefSeq" id="WP_171106014.1">
    <property type="nucleotide sequence ID" value="NZ_BMPT01000003.1"/>
</dbReference>
<dbReference type="InterPro" id="IPR006311">
    <property type="entry name" value="TAT_signal"/>
</dbReference>
<evidence type="ECO:0000259" key="1">
    <source>
        <dbReference type="Pfam" id="PF01471"/>
    </source>
</evidence>
<evidence type="ECO:0000313" key="3">
    <source>
        <dbReference type="Proteomes" id="UP000655589"/>
    </source>
</evidence>
<dbReference type="EMBL" id="BMPT01000003">
    <property type="protein sequence ID" value="GGM15536.1"/>
    <property type="molecule type" value="Genomic_DNA"/>
</dbReference>
<dbReference type="PROSITE" id="PS51318">
    <property type="entry name" value="TAT"/>
    <property type="match status" value="1"/>
</dbReference>
<evidence type="ECO:0000313" key="2">
    <source>
        <dbReference type="EMBL" id="GGM15536.1"/>
    </source>
</evidence>